<dbReference type="SMART" id="SM01021">
    <property type="entry name" value="Bac_rhodopsin"/>
    <property type="match status" value="1"/>
</dbReference>
<evidence type="ECO:0000256" key="5">
    <source>
        <dbReference type="ARBA" id="ARBA00023136"/>
    </source>
</evidence>
<evidence type="ECO:0000256" key="3">
    <source>
        <dbReference type="ARBA" id="ARBA00022692"/>
    </source>
</evidence>
<protein>
    <recommendedName>
        <fullName evidence="9">Heat shock protein 30</fullName>
    </recommendedName>
</protein>
<dbReference type="RefSeq" id="XP_056044459.1">
    <property type="nucleotide sequence ID" value="XM_056184784.1"/>
</dbReference>
<evidence type="ECO:0008006" key="9">
    <source>
        <dbReference type="Google" id="ProtNLM"/>
    </source>
</evidence>
<keyword evidence="8" id="KW-1185">Reference proteome</keyword>
<name>A0AAD7QTG0_9ASCO</name>
<evidence type="ECO:0000256" key="4">
    <source>
        <dbReference type="ARBA" id="ARBA00022989"/>
    </source>
</evidence>
<evidence type="ECO:0000256" key="2">
    <source>
        <dbReference type="ARBA" id="ARBA00008130"/>
    </source>
</evidence>
<accession>A0AAD7QTG0</accession>
<dbReference type="PRINTS" id="PR00251">
    <property type="entry name" value="BACTRLOPSIN"/>
</dbReference>
<dbReference type="CDD" id="cd15239">
    <property type="entry name" value="7tm_YRO2_fungal-like"/>
    <property type="match status" value="1"/>
</dbReference>
<gene>
    <name evidence="7" type="ORF">POJ06DRAFT_188040</name>
</gene>
<dbReference type="GO" id="GO:0005783">
    <property type="term" value="C:endoplasmic reticulum"/>
    <property type="evidence" value="ECO:0007669"/>
    <property type="project" value="TreeGrafter"/>
</dbReference>
<comment type="similarity">
    <text evidence="2">Belongs to the archaeal/bacterial/fungal opsin family.</text>
</comment>
<reference evidence="7" key="1">
    <citation type="submission" date="2023-03" db="EMBL/GenBank/DDBJ databases">
        <title>Near-Complete genome sequence of Lipomyces tetrasporous NRRL Y-64009, an oleaginous yeast capable of growing on lignocellulosic hydrolysates.</title>
        <authorList>
            <consortium name="Lawrence Berkeley National Laboratory"/>
            <person name="Jagtap S.S."/>
            <person name="Liu J.-J."/>
            <person name="Walukiewicz H.E."/>
            <person name="Pangilinan J."/>
            <person name="Lipzen A."/>
            <person name="Ahrendt S."/>
            <person name="Koriabine M."/>
            <person name="Cobaugh K."/>
            <person name="Salamov A."/>
            <person name="Yoshinaga Y."/>
            <person name="Ng V."/>
            <person name="Daum C."/>
            <person name="Grigoriev I.V."/>
            <person name="Slininger P.J."/>
            <person name="Dien B.S."/>
            <person name="Jin Y.-S."/>
            <person name="Rao C.V."/>
        </authorList>
    </citation>
    <scope>NUCLEOTIDE SEQUENCE</scope>
    <source>
        <strain evidence="7">NRRL Y-64009</strain>
    </source>
</reference>
<dbReference type="EMBL" id="JARPMG010000004">
    <property type="protein sequence ID" value="KAJ8101009.1"/>
    <property type="molecule type" value="Genomic_DNA"/>
</dbReference>
<keyword evidence="3 6" id="KW-0812">Transmembrane</keyword>
<sequence length="261" mass="28872">MSSTLLSRGNEAVTINPVASGVTIRLTDHGSNWYWTAFCIFSVTALAYVVSAAFVPRKERIFHYFSIGAAFFAALTYFTMASNLGSTGIQTEFSHYMGGGVRQIFYARYVGWFLVSPLILTNVLLFSGVAWPTILFTLGAQEIYVVSVLIGALVPSTYKWGYFTFGVVAWFLVMYHLVFVARTAAKELGSDVHKHFLVMLCGISFIWTLYPISWGLSEGGNVIAPDSEAAFYGVLDVITLPILCSYFVYASRKISVERLGL</sequence>
<feature type="transmembrane region" description="Helical" evidence="6">
    <location>
        <begin position="133"/>
        <end position="154"/>
    </location>
</feature>
<feature type="transmembrane region" description="Helical" evidence="6">
    <location>
        <begin position="33"/>
        <end position="55"/>
    </location>
</feature>
<keyword evidence="4 6" id="KW-1133">Transmembrane helix</keyword>
<evidence type="ECO:0000256" key="6">
    <source>
        <dbReference type="SAM" id="Phobius"/>
    </source>
</evidence>
<evidence type="ECO:0000256" key="1">
    <source>
        <dbReference type="ARBA" id="ARBA00004141"/>
    </source>
</evidence>
<dbReference type="Pfam" id="PF01036">
    <property type="entry name" value="Bac_rhodopsin"/>
    <property type="match status" value="1"/>
</dbReference>
<feature type="transmembrane region" description="Helical" evidence="6">
    <location>
        <begin position="229"/>
        <end position="249"/>
    </location>
</feature>
<evidence type="ECO:0000313" key="8">
    <source>
        <dbReference type="Proteomes" id="UP001217417"/>
    </source>
</evidence>
<comment type="caution">
    <text evidence="7">The sequence shown here is derived from an EMBL/GenBank/DDBJ whole genome shotgun (WGS) entry which is preliminary data.</text>
</comment>
<dbReference type="FunFam" id="1.20.1070.10:FF:000160">
    <property type="entry name" value="Related to Opsin-1"/>
    <property type="match status" value="1"/>
</dbReference>
<dbReference type="Gene3D" id="1.20.1070.10">
    <property type="entry name" value="Rhodopsin 7-helix transmembrane proteins"/>
    <property type="match status" value="1"/>
</dbReference>
<comment type="subcellular location">
    <subcellularLocation>
        <location evidence="1">Membrane</location>
        <topology evidence="1">Multi-pass membrane protein</topology>
    </subcellularLocation>
</comment>
<dbReference type="PANTHER" id="PTHR28286">
    <property type="match status" value="1"/>
</dbReference>
<dbReference type="InterPro" id="IPR043476">
    <property type="entry name" value="Yro2-like_7TM"/>
</dbReference>
<dbReference type="GeneID" id="80879950"/>
<dbReference type="PANTHER" id="PTHR28286:SF1">
    <property type="entry name" value="30 KDA HEAT SHOCK PROTEIN-RELATED"/>
    <property type="match status" value="1"/>
</dbReference>
<dbReference type="SUPFAM" id="SSF81321">
    <property type="entry name" value="Family A G protein-coupled receptor-like"/>
    <property type="match status" value="1"/>
</dbReference>
<dbReference type="GO" id="GO:0005886">
    <property type="term" value="C:plasma membrane"/>
    <property type="evidence" value="ECO:0007669"/>
    <property type="project" value="TreeGrafter"/>
</dbReference>
<feature type="transmembrane region" description="Helical" evidence="6">
    <location>
        <begin position="196"/>
        <end position="217"/>
    </location>
</feature>
<feature type="non-terminal residue" evidence="7">
    <location>
        <position position="1"/>
    </location>
</feature>
<feature type="transmembrane region" description="Helical" evidence="6">
    <location>
        <begin position="160"/>
        <end position="184"/>
    </location>
</feature>
<feature type="transmembrane region" description="Helical" evidence="6">
    <location>
        <begin position="104"/>
        <end position="126"/>
    </location>
</feature>
<keyword evidence="5 6" id="KW-0472">Membrane</keyword>
<dbReference type="AlphaFoldDB" id="A0AAD7QTG0"/>
<dbReference type="Proteomes" id="UP001217417">
    <property type="component" value="Unassembled WGS sequence"/>
</dbReference>
<organism evidence="7 8">
    <name type="scientific">Lipomyces tetrasporus</name>
    <dbReference type="NCBI Taxonomy" id="54092"/>
    <lineage>
        <taxon>Eukaryota</taxon>
        <taxon>Fungi</taxon>
        <taxon>Dikarya</taxon>
        <taxon>Ascomycota</taxon>
        <taxon>Saccharomycotina</taxon>
        <taxon>Lipomycetes</taxon>
        <taxon>Lipomycetales</taxon>
        <taxon>Lipomycetaceae</taxon>
        <taxon>Lipomyces</taxon>
    </lineage>
</organism>
<feature type="transmembrane region" description="Helical" evidence="6">
    <location>
        <begin position="62"/>
        <end position="84"/>
    </location>
</feature>
<dbReference type="InterPro" id="IPR001425">
    <property type="entry name" value="Arc/bac/fun_rhodopsins"/>
</dbReference>
<evidence type="ECO:0000313" key="7">
    <source>
        <dbReference type="EMBL" id="KAJ8101009.1"/>
    </source>
</evidence>
<proteinExistence type="inferred from homology"/>